<sequence>MWDQRSGRSRGFGFVSFRTKQEAEKAISEMTGKLLGSRTIRCNWATKNSAGHQVEDTQNVALSANPSTVSEQTVTASLPNKQDGVHEEQHEEAAAQGDGPESNPQYTTVYVGNLAHEVTQAELHRQFHALGAGVIEDVRVQRDKGFGFVRYRTHDEASYAIQVANGRVICGKSIKCSWGNKPTLPGTSSAPLPPPLPLALPFAGVMTAGLNQGYNAADLLAYQRQWSLTQAGGQALLPLPQQGGGMGGSLPVATAGARSVFDGFQPGTGMPSASALAAAAAMGQQHIFY</sequence>
<protein>
    <submittedName>
        <fullName evidence="1">Uncharacterized protein</fullName>
    </submittedName>
</protein>
<name>A0ACC2E0Y3_DIPCM</name>
<gene>
    <name evidence="1" type="ORF">O6H91_04G116900</name>
</gene>
<dbReference type="EMBL" id="CM055095">
    <property type="protein sequence ID" value="KAJ7560171.1"/>
    <property type="molecule type" value="Genomic_DNA"/>
</dbReference>
<organism evidence="1 2">
    <name type="scientific">Diphasiastrum complanatum</name>
    <name type="common">Issler's clubmoss</name>
    <name type="synonym">Lycopodium complanatum</name>
    <dbReference type="NCBI Taxonomy" id="34168"/>
    <lineage>
        <taxon>Eukaryota</taxon>
        <taxon>Viridiplantae</taxon>
        <taxon>Streptophyta</taxon>
        <taxon>Embryophyta</taxon>
        <taxon>Tracheophyta</taxon>
        <taxon>Lycopodiopsida</taxon>
        <taxon>Lycopodiales</taxon>
        <taxon>Lycopodiaceae</taxon>
        <taxon>Lycopodioideae</taxon>
        <taxon>Diphasiastrum</taxon>
    </lineage>
</organism>
<evidence type="ECO:0000313" key="1">
    <source>
        <dbReference type="EMBL" id="KAJ7560171.1"/>
    </source>
</evidence>
<keyword evidence="2" id="KW-1185">Reference proteome</keyword>
<reference evidence="2" key="1">
    <citation type="journal article" date="2024" name="Proc. Natl. Acad. Sci. U.S.A.">
        <title>Extraordinary preservation of gene collinearity over three hundred million years revealed in homosporous lycophytes.</title>
        <authorList>
            <person name="Li C."/>
            <person name="Wickell D."/>
            <person name="Kuo L.Y."/>
            <person name="Chen X."/>
            <person name="Nie B."/>
            <person name="Liao X."/>
            <person name="Peng D."/>
            <person name="Ji J."/>
            <person name="Jenkins J."/>
            <person name="Williams M."/>
            <person name="Shu S."/>
            <person name="Plott C."/>
            <person name="Barry K."/>
            <person name="Rajasekar S."/>
            <person name="Grimwood J."/>
            <person name="Han X."/>
            <person name="Sun S."/>
            <person name="Hou Z."/>
            <person name="He W."/>
            <person name="Dai G."/>
            <person name="Sun C."/>
            <person name="Schmutz J."/>
            <person name="Leebens-Mack J.H."/>
            <person name="Li F.W."/>
            <person name="Wang L."/>
        </authorList>
    </citation>
    <scope>NUCLEOTIDE SEQUENCE [LARGE SCALE GENOMIC DNA]</scope>
    <source>
        <strain evidence="2">cv. PW_Plant_1</strain>
    </source>
</reference>
<comment type="caution">
    <text evidence="1">The sequence shown here is derived from an EMBL/GenBank/DDBJ whole genome shotgun (WGS) entry which is preliminary data.</text>
</comment>
<accession>A0ACC2E0Y3</accession>
<dbReference type="Proteomes" id="UP001162992">
    <property type="component" value="Chromosome 4"/>
</dbReference>
<proteinExistence type="predicted"/>
<evidence type="ECO:0000313" key="2">
    <source>
        <dbReference type="Proteomes" id="UP001162992"/>
    </source>
</evidence>